<accession>A0A660E0T2</accession>
<feature type="transmembrane region" description="Helical" evidence="1">
    <location>
        <begin position="74"/>
        <end position="95"/>
    </location>
</feature>
<dbReference type="Pfam" id="PF14501">
    <property type="entry name" value="HATPase_c_5"/>
    <property type="match status" value="1"/>
</dbReference>
<evidence type="ECO:0000259" key="2">
    <source>
        <dbReference type="Pfam" id="PF14501"/>
    </source>
</evidence>
<keyword evidence="1" id="KW-0812">Transmembrane</keyword>
<dbReference type="Gene3D" id="3.30.565.10">
    <property type="entry name" value="Histidine kinase-like ATPase, C-terminal domain"/>
    <property type="match status" value="1"/>
</dbReference>
<dbReference type="AlphaFoldDB" id="A0A660E0T2"/>
<dbReference type="InterPro" id="IPR036890">
    <property type="entry name" value="HATPase_C_sf"/>
</dbReference>
<keyword evidence="1" id="KW-1133">Transmembrane helix</keyword>
<feature type="transmembrane region" description="Helical" evidence="1">
    <location>
        <begin position="24"/>
        <end position="44"/>
    </location>
</feature>
<feature type="transmembrane region" description="Helical" evidence="1">
    <location>
        <begin position="135"/>
        <end position="153"/>
    </location>
</feature>
<dbReference type="EMBL" id="UYIG01000152">
    <property type="protein sequence ID" value="VDG29710.1"/>
    <property type="molecule type" value="Genomic_DNA"/>
</dbReference>
<sequence>MLFVLFQVVLVVKNIKICWPQFRFAHWWTEWGAIIILTVIQQWVAPLCGHWMWLPAMLSLIVVVTWVTRAWRTAVVMSIESMLLLCIVLELTMLVSPHWSYMMAIPVTFFGFGLVGLGLVYVINRWLPTSTMAPNNLVVGLVSLAYVIVVAYLQLINETPKATEVWLALGLTVLLIVALLGLQKTREHLLNQTMRVQQQRALLTSNLRYTQAVEHHYDELRRFRHDYQNVMLSLDGYIKTDDFVGLKQYYQTALMPKQAQLTATKYQLEDLARIESKAIKSILFNKLNDAQQQDIQVQLEVATPITRFVMPTVDLVIALGILLDNAIEATQTQSAGWVHVAVIESPTSQVILVKNSLETELPPLWQLEQAGYSTKGTDRGLGLTNLKTIVDQYATVSLTTDVTAATFSQQLILKWDESHD</sequence>
<evidence type="ECO:0000313" key="3">
    <source>
        <dbReference type="EMBL" id="VDG29710.1"/>
    </source>
</evidence>
<name>A0A660E0T2_9LACO</name>
<gene>
    <name evidence="3" type="ORF">MUDAN_MDHGFNIF_01247</name>
</gene>
<organism evidence="3 4">
    <name type="scientific">Lactiplantibacillus mudanjiangensis</name>
    <dbReference type="NCBI Taxonomy" id="1296538"/>
    <lineage>
        <taxon>Bacteria</taxon>
        <taxon>Bacillati</taxon>
        <taxon>Bacillota</taxon>
        <taxon>Bacilli</taxon>
        <taxon>Lactobacillales</taxon>
        <taxon>Lactobacillaceae</taxon>
        <taxon>Lactiplantibacillus</taxon>
    </lineage>
</organism>
<proteinExistence type="predicted"/>
<keyword evidence="1" id="KW-0472">Membrane</keyword>
<dbReference type="PANTHER" id="PTHR40448:SF1">
    <property type="entry name" value="TWO-COMPONENT SENSOR HISTIDINE KINASE"/>
    <property type="match status" value="1"/>
</dbReference>
<dbReference type="PANTHER" id="PTHR40448">
    <property type="entry name" value="TWO-COMPONENT SENSOR HISTIDINE KINASE"/>
    <property type="match status" value="1"/>
</dbReference>
<dbReference type="InterPro" id="IPR032834">
    <property type="entry name" value="NatK-like_C"/>
</dbReference>
<dbReference type="GO" id="GO:0042802">
    <property type="term" value="F:identical protein binding"/>
    <property type="evidence" value="ECO:0007669"/>
    <property type="project" value="TreeGrafter"/>
</dbReference>
<protein>
    <recommendedName>
        <fullName evidence="2">Sensor histidine kinase NatK-like C-terminal domain-containing protein</fullName>
    </recommendedName>
</protein>
<dbReference type="RefSeq" id="WP_130845987.1">
    <property type="nucleotide sequence ID" value="NZ_BJDY01000001.1"/>
</dbReference>
<dbReference type="Proteomes" id="UP000289996">
    <property type="component" value="Unassembled WGS sequence"/>
</dbReference>
<feature type="transmembrane region" description="Helical" evidence="1">
    <location>
        <begin position="165"/>
        <end position="182"/>
    </location>
</feature>
<dbReference type="OrthoDB" id="1652078at2"/>
<reference evidence="3 4" key="1">
    <citation type="submission" date="2018-11" db="EMBL/GenBank/DDBJ databases">
        <authorList>
            <person name="Wuyts S."/>
        </authorList>
    </citation>
    <scope>NUCLEOTIDE SEQUENCE [LARGE SCALE GENOMIC DNA]</scope>
    <source>
        <strain evidence="3">Lactobacillus mudanjiangensis AMBF249</strain>
    </source>
</reference>
<keyword evidence="4" id="KW-1185">Reference proteome</keyword>
<dbReference type="SUPFAM" id="SSF55874">
    <property type="entry name" value="ATPase domain of HSP90 chaperone/DNA topoisomerase II/histidine kinase"/>
    <property type="match status" value="1"/>
</dbReference>
<feature type="transmembrane region" description="Helical" evidence="1">
    <location>
        <begin position="101"/>
        <end position="123"/>
    </location>
</feature>
<dbReference type="CDD" id="cd16935">
    <property type="entry name" value="HATPase_AgrC-ComD-like"/>
    <property type="match status" value="1"/>
</dbReference>
<feature type="domain" description="Sensor histidine kinase NatK-like C-terminal" evidence="2">
    <location>
        <begin position="312"/>
        <end position="413"/>
    </location>
</feature>
<evidence type="ECO:0000313" key="4">
    <source>
        <dbReference type="Proteomes" id="UP000289996"/>
    </source>
</evidence>
<feature type="transmembrane region" description="Helical" evidence="1">
    <location>
        <begin position="50"/>
        <end position="67"/>
    </location>
</feature>
<evidence type="ECO:0000256" key="1">
    <source>
        <dbReference type="SAM" id="Phobius"/>
    </source>
</evidence>